<protein>
    <submittedName>
        <fullName evidence="1">Uncharacterized protein</fullName>
    </submittedName>
</protein>
<dbReference type="VEuPathDB" id="FungiDB:AeMF1_011652"/>
<proteinExistence type="predicted"/>
<evidence type="ECO:0000313" key="2">
    <source>
        <dbReference type="Proteomes" id="UP000481153"/>
    </source>
</evidence>
<evidence type="ECO:0000313" key="1">
    <source>
        <dbReference type="EMBL" id="KAF0731557.1"/>
    </source>
</evidence>
<gene>
    <name evidence="1" type="ORF">Ae201684_011179</name>
</gene>
<comment type="caution">
    <text evidence="1">The sequence shown here is derived from an EMBL/GenBank/DDBJ whole genome shotgun (WGS) entry which is preliminary data.</text>
</comment>
<dbReference type="EMBL" id="VJMJ01000141">
    <property type="protein sequence ID" value="KAF0731557.1"/>
    <property type="molecule type" value="Genomic_DNA"/>
</dbReference>
<dbReference type="AlphaFoldDB" id="A0A6G0WVP4"/>
<dbReference type="Proteomes" id="UP000481153">
    <property type="component" value="Unassembled WGS sequence"/>
</dbReference>
<name>A0A6G0WVP4_9STRA</name>
<reference evidence="1 2" key="1">
    <citation type="submission" date="2019-07" db="EMBL/GenBank/DDBJ databases">
        <title>Genomics analysis of Aphanomyces spp. identifies a new class of oomycete effector associated with host adaptation.</title>
        <authorList>
            <person name="Gaulin E."/>
        </authorList>
    </citation>
    <scope>NUCLEOTIDE SEQUENCE [LARGE SCALE GENOMIC DNA]</scope>
    <source>
        <strain evidence="1 2">ATCC 201684</strain>
    </source>
</reference>
<accession>A0A6G0WVP4</accession>
<sequence length="102" mass="11229">MGFRVATEGDDKVNTPKRGLDVIGVDYVHAGRIVILAQHIHDVLIVEPSDVEQNMASGIPFVPGAHSLRSYHERLQTAIDVLVERWKVGEETPLMADSKTPS</sequence>
<keyword evidence="2" id="KW-1185">Reference proteome</keyword>
<organism evidence="1 2">
    <name type="scientific">Aphanomyces euteiches</name>
    <dbReference type="NCBI Taxonomy" id="100861"/>
    <lineage>
        <taxon>Eukaryota</taxon>
        <taxon>Sar</taxon>
        <taxon>Stramenopiles</taxon>
        <taxon>Oomycota</taxon>
        <taxon>Saprolegniomycetes</taxon>
        <taxon>Saprolegniales</taxon>
        <taxon>Verrucalvaceae</taxon>
        <taxon>Aphanomyces</taxon>
    </lineage>
</organism>